<proteinExistence type="predicted"/>
<dbReference type="AlphaFoldDB" id="A0AAV8ENX5"/>
<dbReference type="PANTHER" id="PTHR34223:SF51">
    <property type="entry name" value="OS06G0556300 PROTEIN"/>
    <property type="match status" value="1"/>
</dbReference>
<dbReference type="InterPro" id="IPR001810">
    <property type="entry name" value="F-box_dom"/>
</dbReference>
<evidence type="ECO:0000313" key="3">
    <source>
        <dbReference type="Proteomes" id="UP001140206"/>
    </source>
</evidence>
<dbReference type="SMART" id="SM00256">
    <property type="entry name" value="FBOX"/>
    <property type="match status" value="1"/>
</dbReference>
<dbReference type="InterPro" id="IPR055411">
    <property type="entry name" value="LRR_FXL15/At3g58940/PEG3-like"/>
</dbReference>
<sequence>MENNLNGSDEISGLPDALLTHILSFLNPREAIQTCLLSKRWRTTWASVPVLRFDYKELVPYFMEEWQDENQVKFVKFVKGVMQNRERLSLDTFEFLFNVWNKHLCNHADLLSTECILLGLELKPRVFSVCASMQAIWGCSEQIFTCSSLRSVTLNIKSVCDIFDEFLEPRAISLPHLKILKLDSARVNDNFFNMLFSSCPVLEELQLCFCCLHVSFVSSETLMSLVLKHCNIEKKLVISSPNLVHLDIDNGTCDTNISLQNMASLVDARIQCSYLYVNDTLESSNRGLNVHKVTGVEATNCSDFKILKSLQIRCSDLRILFNSITFFLKKSPNIKKLSLEVPQQLHEMSTEEEWRYARSSYVECADALLNREYLELVLITDLRSTTEERFRKLVDELYLLAKLRKIRLIVFVRCTSNYYYLRNRF</sequence>
<dbReference type="Pfam" id="PF00646">
    <property type="entry name" value="F-box"/>
    <property type="match status" value="1"/>
</dbReference>
<dbReference type="Pfam" id="PF24758">
    <property type="entry name" value="LRR_At5g56370"/>
    <property type="match status" value="1"/>
</dbReference>
<dbReference type="SUPFAM" id="SSF81383">
    <property type="entry name" value="F-box domain"/>
    <property type="match status" value="1"/>
</dbReference>
<dbReference type="InterPro" id="IPR032675">
    <property type="entry name" value="LRR_dom_sf"/>
</dbReference>
<name>A0AAV8ENX5_9POAL</name>
<dbReference type="Gene3D" id="1.20.1280.50">
    <property type="match status" value="1"/>
</dbReference>
<dbReference type="PROSITE" id="PS50181">
    <property type="entry name" value="FBOX"/>
    <property type="match status" value="1"/>
</dbReference>
<dbReference type="Proteomes" id="UP001140206">
    <property type="component" value="Chromosome 3"/>
</dbReference>
<accession>A0AAV8ENX5</accession>
<evidence type="ECO:0000313" key="2">
    <source>
        <dbReference type="EMBL" id="KAJ4781014.1"/>
    </source>
</evidence>
<dbReference type="InterPro" id="IPR053781">
    <property type="entry name" value="F-box_AtFBL13-like"/>
</dbReference>
<dbReference type="SUPFAM" id="SSF52047">
    <property type="entry name" value="RNI-like"/>
    <property type="match status" value="1"/>
</dbReference>
<comment type="caution">
    <text evidence="2">The sequence shown here is derived from an EMBL/GenBank/DDBJ whole genome shotgun (WGS) entry which is preliminary data.</text>
</comment>
<dbReference type="Gene3D" id="3.80.10.10">
    <property type="entry name" value="Ribonuclease Inhibitor"/>
    <property type="match status" value="1"/>
</dbReference>
<dbReference type="CDD" id="cd22160">
    <property type="entry name" value="F-box_AtFBL13-like"/>
    <property type="match status" value="1"/>
</dbReference>
<dbReference type="InterPro" id="IPR036047">
    <property type="entry name" value="F-box-like_dom_sf"/>
</dbReference>
<organism evidence="2 3">
    <name type="scientific">Rhynchospora pubera</name>
    <dbReference type="NCBI Taxonomy" id="906938"/>
    <lineage>
        <taxon>Eukaryota</taxon>
        <taxon>Viridiplantae</taxon>
        <taxon>Streptophyta</taxon>
        <taxon>Embryophyta</taxon>
        <taxon>Tracheophyta</taxon>
        <taxon>Spermatophyta</taxon>
        <taxon>Magnoliopsida</taxon>
        <taxon>Liliopsida</taxon>
        <taxon>Poales</taxon>
        <taxon>Cyperaceae</taxon>
        <taxon>Cyperoideae</taxon>
        <taxon>Rhynchosporeae</taxon>
        <taxon>Rhynchospora</taxon>
    </lineage>
</organism>
<gene>
    <name evidence="2" type="ORF">LUZ62_065271</name>
</gene>
<reference evidence="2" key="1">
    <citation type="submission" date="2022-08" db="EMBL/GenBank/DDBJ databases">
        <authorList>
            <person name="Marques A."/>
        </authorList>
    </citation>
    <scope>NUCLEOTIDE SEQUENCE</scope>
    <source>
        <strain evidence="2">RhyPub2mFocal</strain>
        <tissue evidence="2">Leaves</tissue>
    </source>
</reference>
<dbReference type="PANTHER" id="PTHR34223">
    <property type="entry name" value="OS11G0201299 PROTEIN"/>
    <property type="match status" value="1"/>
</dbReference>
<dbReference type="InterPro" id="IPR053197">
    <property type="entry name" value="F-box_SCFL_complex_component"/>
</dbReference>
<keyword evidence="3" id="KW-1185">Reference proteome</keyword>
<feature type="domain" description="F-box" evidence="1">
    <location>
        <begin position="8"/>
        <end position="58"/>
    </location>
</feature>
<dbReference type="EMBL" id="JAMFTS010000003">
    <property type="protein sequence ID" value="KAJ4781014.1"/>
    <property type="molecule type" value="Genomic_DNA"/>
</dbReference>
<evidence type="ECO:0000259" key="1">
    <source>
        <dbReference type="PROSITE" id="PS50181"/>
    </source>
</evidence>
<protein>
    <submittedName>
        <fullName evidence="2">F-box family protein</fullName>
    </submittedName>
</protein>